<feature type="domain" description="G" evidence="16">
    <location>
        <begin position="266"/>
        <end position="366"/>
    </location>
</feature>
<keyword evidence="18" id="KW-1185">Reference proteome</keyword>
<evidence type="ECO:0000313" key="17">
    <source>
        <dbReference type="EMBL" id="TFK28458.1"/>
    </source>
</evidence>
<dbReference type="PANTHER" id="PTHR10903:SF135">
    <property type="entry name" value="TRANSLOCASE OF CHLOROPLAST 120, CHLOROPLASTIC-RELATED"/>
    <property type="match status" value="1"/>
</dbReference>
<comment type="cofactor">
    <cofactor evidence="1">
        <name>Mg(2+)</name>
        <dbReference type="ChEBI" id="CHEBI:18420"/>
    </cofactor>
</comment>
<keyword evidence="3" id="KW-0813">Transport</keyword>
<keyword evidence="8" id="KW-0378">Hydrolase</keyword>
<evidence type="ECO:0000256" key="8">
    <source>
        <dbReference type="ARBA" id="ARBA00022801"/>
    </source>
</evidence>
<dbReference type="Proteomes" id="UP000307440">
    <property type="component" value="Unassembled WGS sequence"/>
</dbReference>
<evidence type="ECO:0000256" key="6">
    <source>
        <dbReference type="ARBA" id="ARBA00022692"/>
    </source>
</evidence>
<sequence length="778" mass="87101">MLSPIRGLFQRAGGELLPDPKRDVLILLLGPTGSGRSTFIKEYTNKAVKVGKHLLPCTDEVIPYEATSVLGGYGRLDGRRLLFVDTPGFDGEEINDLMALTKICKWLDERYDVRINVAGILYFTDITLPRMTVRLQINQNICKILCGETSLQKVILVTSQWDGLRNEDIPTAEIREMSLLKDDRVRVLIDAQAVYRRIQHKPEDPSAIIDHVLKAFMNIAPNPTTTPESVHNWLEQLEAAFKELVQRLLTFLFTRPANYRADDILILLVGQCGAGKSTFIKEYAKKDVPIGHGQASCTHSMDCYEAVLPDIQKIESLSGRRLFLVDTPGFNDPDHGDERTLGLMLSWIQKCYNLEDNVAGIIFLHDIGEKRMTDIPIVDICDKLCGQSGSFKRVTMATSQWDNDVTEAKRKRESELKDKHWNDILDRGARYQRISNKPEDPNKIIKHILQTFASVVSASQSDPNAKQRTQTKWIKQLGFKNEKEFLSPFKVPSAPKPGDIVILVIGEGGVGKSTFVANYTGQGVLISAGFEPVTTSVRWYEATRWANTTSSRRVFLVDTPPLPEQDDEDGVNSLTEISVFLARCYHARIQIAGVVSLWDVSYRHWRGASILRTVMELCGPEFMTRVVIAIRCRQHDSAYAGPFQQAESLGARLEIFGEGGRDIEYCQRIVNRLLEFGQQEEMQLMNVQKEIVDMGRPVLATSAGQSLRCSAGGLAQKEVSSPSPSPSPGSRTLKSAKKVLRHWISRDMASEVRTGVCQIRVLMTPVVGIDRATVEPNT</sequence>
<dbReference type="PANTHER" id="PTHR10903">
    <property type="entry name" value="GTPASE, IMAP FAMILY MEMBER-RELATED"/>
    <property type="match status" value="1"/>
</dbReference>
<comment type="subcellular location">
    <subcellularLocation>
        <location evidence="2">Membrane</location>
        <topology evidence="2">Single-pass membrane protein</topology>
    </subcellularLocation>
    <subcellularLocation>
        <location evidence="14">Plastid</location>
        <location evidence="14">Chloroplast outer membrane</location>
    </subcellularLocation>
</comment>
<dbReference type="GO" id="GO:0016020">
    <property type="term" value="C:membrane"/>
    <property type="evidence" value="ECO:0007669"/>
    <property type="project" value="UniProtKB-SubCell"/>
</dbReference>
<keyword evidence="5" id="KW-0934">Plastid</keyword>
<evidence type="ECO:0000256" key="13">
    <source>
        <dbReference type="ARBA" id="ARBA00023136"/>
    </source>
</evidence>
<keyword evidence="7" id="KW-0479">Metal-binding</keyword>
<evidence type="ECO:0000256" key="3">
    <source>
        <dbReference type="ARBA" id="ARBA00022448"/>
    </source>
</evidence>
<keyword evidence="12" id="KW-1133">Transmembrane helix</keyword>
<accession>A0A5C3L6U2</accession>
<protein>
    <recommendedName>
        <fullName evidence="16">G domain-containing protein</fullName>
    </recommendedName>
</protein>
<keyword evidence="11" id="KW-0653">Protein transport</keyword>
<evidence type="ECO:0000256" key="14">
    <source>
        <dbReference type="ARBA" id="ARBA00024013"/>
    </source>
</evidence>
<organism evidence="17 18">
    <name type="scientific">Coprinopsis marcescibilis</name>
    <name type="common">Agaric fungus</name>
    <name type="synonym">Psathyrella marcescibilis</name>
    <dbReference type="NCBI Taxonomy" id="230819"/>
    <lineage>
        <taxon>Eukaryota</taxon>
        <taxon>Fungi</taxon>
        <taxon>Dikarya</taxon>
        <taxon>Basidiomycota</taxon>
        <taxon>Agaricomycotina</taxon>
        <taxon>Agaricomycetes</taxon>
        <taxon>Agaricomycetidae</taxon>
        <taxon>Agaricales</taxon>
        <taxon>Agaricineae</taxon>
        <taxon>Psathyrellaceae</taxon>
        <taxon>Coprinopsis</taxon>
    </lineage>
</organism>
<dbReference type="CDD" id="cd00882">
    <property type="entry name" value="Ras_like_GTPase"/>
    <property type="match status" value="3"/>
</dbReference>
<evidence type="ECO:0000256" key="4">
    <source>
        <dbReference type="ARBA" id="ARBA00022528"/>
    </source>
</evidence>
<dbReference type="GO" id="GO:0046872">
    <property type="term" value="F:metal ion binding"/>
    <property type="evidence" value="ECO:0007669"/>
    <property type="project" value="UniProtKB-KW"/>
</dbReference>
<dbReference type="InterPro" id="IPR045058">
    <property type="entry name" value="GIMA/IAN/Toc"/>
</dbReference>
<reference evidence="17 18" key="1">
    <citation type="journal article" date="2019" name="Nat. Ecol. Evol.">
        <title>Megaphylogeny resolves global patterns of mushroom evolution.</title>
        <authorList>
            <person name="Varga T."/>
            <person name="Krizsan K."/>
            <person name="Foldi C."/>
            <person name="Dima B."/>
            <person name="Sanchez-Garcia M."/>
            <person name="Sanchez-Ramirez S."/>
            <person name="Szollosi G.J."/>
            <person name="Szarkandi J.G."/>
            <person name="Papp V."/>
            <person name="Albert L."/>
            <person name="Andreopoulos W."/>
            <person name="Angelini C."/>
            <person name="Antonin V."/>
            <person name="Barry K.W."/>
            <person name="Bougher N.L."/>
            <person name="Buchanan P."/>
            <person name="Buyck B."/>
            <person name="Bense V."/>
            <person name="Catcheside P."/>
            <person name="Chovatia M."/>
            <person name="Cooper J."/>
            <person name="Damon W."/>
            <person name="Desjardin D."/>
            <person name="Finy P."/>
            <person name="Geml J."/>
            <person name="Haridas S."/>
            <person name="Hughes K."/>
            <person name="Justo A."/>
            <person name="Karasinski D."/>
            <person name="Kautmanova I."/>
            <person name="Kiss B."/>
            <person name="Kocsube S."/>
            <person name="Kotiranta H."/>
            <person name="LaButti K.M."/>
            <person name="Lechner B.E."/>
            <person name="Liimatainen K."/>
            <person name="Lipzen A."/>
            <person name="Lukacs Z."/>
            <person name="Mihaltcheva S."/>
            <person name="Morgado L.N."/>
            <person name="Niskanen T."/>
            <person name="Noordeloos M.E."/>
            <person name="Ohm R.A."/>
            <person name="Ortiz-Santana B."/>
            <person name="Ovrebo C."/>
            <person name="Racz N."/>
            <person name="Riley R."/>
            <person name="Savchenko A."/>
            <person name="Shiryaev A."/>
            <person name="Soop K."/>
            <person name="Spirin V."/>
            <person name="Szebenyi C."/>
            <person name="Tomsovsky M."/>
            <person name="Tulloss R.E."/>
            <person name="Uehling J."/>
            <person name="Grigoriev I.V."/>
            <person name="Vagvolgyi C."/>
            <person name="Papp T."/>
            <person name="Martin F.M."/>
            <person name="Miettinen O."/>
            <person name="Hibbett D.S."/>
            <person name="Nagy L.G."/>
        </authorList>
    </citation>
    <scope>NUCLEOTIDE SEQUENCE [LARGE SCALE GENOMIC DNA]</scope>
    <source>
        <strain evidence="17 18">CBS 121175</strain>
    </source>
</reference>
<dbReference type="SUPFAM" id="SSF52540">
    <property type="entry name" value="P-loop containing nucleoside triphosphate hydrolases"/>
    <property type="match status" value="3"/>
</dbReference>
<evidence type="ECO:0000256" key="7">
    <source>
        <dbReference type="ARBA" id="ARBA00022723"/>
    </source>
</evidence>
<keyword evidence="6" id="KW-0812">Transmembrane</keyword>
<gene>
    <name evidence="17" type="ORF">FA15DRAFT_61796</name>
</gene>
<keyword evidence="4" id="KW-0150">Chloroplast</keyword>
<dbReference type="GO" id="GO:0015031">
    <property type="term" value="P:protein transport"/>
    <property type="evidence" value="ECO:0007669"/>
    <property type="project" value="UniProtKB-KW"/>
</dbReference>
<keyword evidence="13" id="KW-0472">Membrane</keyword>
<evidence type="ECO:0000256" key="11">
    <source>
        <dbReference type="ARBA" id="ARBA00022927"/>
    </source>
</evidence>
<evidence type="ECO:0000256" key="1">
    <source>
        <dbReference type="ARBA" id="ARBA00001946"/>
    </source>
</evidence>
<dbReference type="EMBL" id="ML210156">
    <property type="protein sequence ID" value="TFK28458.1"/>
    <property type="molecule type" value="Genomic_DNA"/>
</dbReference>
<name>A0A5C3L6U2_COPMA</name>
<keyword evidence="9" id="KW-1002">Plastid outer membrane</keyword>
<evidence type="ECO:0000256" key="9">
    <source>
        <dbReference type="ARBA" id="ARBA00022805"/>
    </source>
</evidence>
<dbReference type="OrthoDB" id="8954335at2759"/>
<dbReference type="Pfam" id="PF01926">
    <property type="entry name" value="MMR_HSR1"/>
    <property type="match status" value="2"/>
</dbReference>
<dbReference type="InterPro" id="IPR027417">
    <property type="entry name" value="P-loop_NTPase"/>
</dbReference>
<evidence type="ECO:0000256" key="15">
    <source>
        <dbReference type="SAM" id="MobiDB-lite"/>
    </source>
</evidence>
<dbReference type="GO" id="GO:0005525">
    <property type="term" value="F:GTP binding"/>
    <property type="evidence" value="ECO:0007669"/>
    <property type="project" value="InterPro"/>
</dbReference>
<dbReference type="Gene3D" id="3.40.50.300">
    <property type="entry name" value="P-loop containing nucleotide triphosphate hydrolases"/>
    <property type="match status" value="3"/>
</dbReference>
<feature type="region of interest" description="Disordered" evidence="15">
    <location>
        <begin position="713"/>
        <end position="734"/>
    </location>
</feature>
<evidence type="ECO:0000256" key="5">
    <source>
        <dbReference type="ARBA" id="ARBA00022640"/>
    </source>
</evidence>
<proteinExistence type="predicted"/>
<evidence type="ECO:0000256" key="2">
    <source>
        <dbReference type="ARBA" id="ARBA00004167"/>
    </source>
</evidence>
<dbReference type="AlphaFoldDB" id="A0A5C3L6U2"/>
<dbReference type="GO" id="GO:0016787">
    <property type="term" value="F:hydrolase activity"/>
    <property type="evidence" value="ECO:0007669"/>
    <property type="project" value="UniProtKB-KW"/>
</dbReference>
<feature type="domain" description="G" evidence="16">
    <location>
        <begin position="502"/>
        <end position="568"/>
    </location>
</feature>
<keyword evidence="10" id="KW-0460">Magnesium</keyword>
<evidence type="ECO:0000256" key="12">
    <source>
        <dbReference type="ARBA" id="ARBA00022989"/>
    </source>
</evidence>
<dbReference type="InterPro" id="IPR006073">
    <property type="entry name" value="GTP-bd"/>
</dbReference>
<evidence type="ECO:0000313" key="18">
    <source>
        <dbReference type="Proteomes" id="UP000307440"/>
    </source>
</evidence>
<evidence type="ECO:0000259" key="16">
    <source>
        <dbReference type="Pfam" id="PF01926"/>
    </source>
</evidence>
<evidence type="ECO:0000256" key="10">
    <source>
        <dbReference type="ARBA" id="ARBA00022842"/>
    </source>
</evidence>